<name>A0A5C7H4A0_9ROSI</name>
<evidence type="ECO:0000313" key="3">
    <source>
        <dbReference type="EMBL" id="TXG51833.1"/>
    </source>
</evidence>
<dbReference type="EMBL" id="VAHF01000010">
    <property type="protein sequence ID" value="TXG51833.1"/>
    <property type="molecule type" value="Genomic_DNA"/>
</dbReference>
<sequence>MISVSPNFTTQTPIPQSPFNTLFFNIWRFFYTCYDKVDIFILFNISFQFLIKKKKEGYSSGSTLYLFTQIVQLDRSSPHRNSPCLDSKKDTGCRSIVPVPYNSTATPKSSAELRTEIATLETEILHMERYLLSLYRTAFEEHLPTTFSKSTGTCLEYNTRSLTPIISHESYDNKLKPDIKKGGFFNPDRASPAHDLSISDDRISAANIYVTFSMCCEHLQEQKKSSSGHRSLADHLGASREDIKFDTADRVSEDIVRCISSIFCKLANAPNCNAGLSASPTSSLSSSSIFSSKHPCDSWSPHCYENTIVNHQGLKEESGPHTAMVEVLKIYLDDDSFKYAAVMLQNFRSLVRNLEKVDPRKMKREEKLAFWINIHNALVMHAYLAYGTRNRLKSSSILKAAYNVGGHFVDAYVIQTSILGIRPHHSSPWLQTLFSPGRKSKTGSMKHVYALEYPEPLVHFALCSGVHSDPAVRVFTARTIFKDLKLAKEEFIQASTYIHKESKIFLPKIVYYFAKDMSLDVSALLELISGCLSEVQKKAIRKCVKGRHEKCINWLPQSSTFRYVIHEELAKGR</sequence>
<dbReference type="PANTHER" id="PTHR23054">
    <property type="entry name" value="TERNARY COMPLEX FACTOR MIP1, LEUCINE-ZIPPER-RELATED"/>
    <property type="match status" value="1"/>
</dbReference>
<evidence type="ECO:0000259" key="2">
    <source>
        <dbReference type="Pfam" id="PF14389"/>
    </source>
</evidence>
<accession>A0A5C7H4A0</accession>
<dbReference type="InterPro" id="IPR025757">
    <property type="entry name" value="MIP1_Leuzipper"/>
</dbReference>
<dbReference type="InterPro" id="IPR006869">
    <property type="entry name" value="DUF547"/>
</dbReference>
<dbReference type="Pfam" id="PF14389">
    <property type="entry name" value="Lzipper-MIP1"/>
    <property type="match status" value="1"/>
</dbReference>
<dbReference type="AlphaFoldDB" id="A0A5C7H4A0"/>
<dbReference type="OrthoDB" id="418495at2759"/>
<dbReference type="Proteomes" id="UP000323000">
    <property type="component" value="Chromosome 10"/>
</dbReference>
<evidence type="ECO:0008006" key="5">
    <source>
        <dbReference type="Google" id="ProtNLM"/>
    </source>
</evidence>
<feature type="domain" description="DUF547" evidence="1">
    <location>
        <begin position="360"/>
        <end position="492"/>
    </location>
</feature>
<evidence type="ECO:0000313" key="4">
    <source>
        <dbReference type="Proteomes" id="UP000323000"/>
    </source>
</evidence>
<keyword evidence="4" id="KW-1185">Reference proteome</keyword>
<protein>
    <recommendedName>
        <fullName evidence="5">DUF547 domain-containing protein</fullName>
    </recommendedName>
</protein>
<dbReference type="PANTHER" id="PTHR23054:SF15">
    <property type="entry name" value="OS08G0515700 PROTEIN"/>
    <property type="match status" value="1"/>
</dbReference>
<feature type="domain" description="Ternary complex factor MIP1 leucine-zipper" evidence="2">
    <location>
        <begin position="97"/>
        <end position="141"/>
    </location>
</feature>
<proteinExistence type="predicted"/>
<evidence type="ECO:0000259" key="1">
    <source>
        <dbReference type="Pfam" id="PF04784"/>
    </source>
</evidence>
<reference evidence="4" key="1">
    <citation type="journal article" date="2019" name="Gigascience">
        <title>De novo genome assembly of the endangered Acer yangbiense, a plant species with extremely small populations endemic to Yunnan Province, China.</title>
        <authorList>
            <person name="Yang J."/>
            <person name="Wariss H.M."/>
            <person name="Tao L."/>
            <person name="Zhang R."/>
            <person name="Yun Q."/>
            <person name="Hollingsworth P."/>
            <person name="Dao Z."/>
            <person name="Luo G."/>
            <person name="Guo H."/>
            <person name="Ma Y."/>
            <person name="Sun W."/>
        </authorList>
    </citation>
    <scope>NUCLEOTIDE SEQUENCE [LARGE SCALE GENOMIC DNA]</scope>
    <source>
        <strain evidence="4">cv. Malutang</strain>
    </source>
</reference>
<dbReference type="Pfam" id="PF04784">
    <property type="entry name" value="DUF547"/>
    <property type="match status" value="1"/>
</dbReference>
<comment type="caution">
    <text evidence="3">The sequence shown here is derived from an EMBL/GenBank/DDBJ whole genome shotgun (WGS) entry which is preliminary data.</text>
</comment>
<organism evidence="3 4">
    <name type="scientific">Acer yangbiense</name>
    <dbReference type="NCBI Taxonomy" id="1000413"/>
    <lineage>
        <taxon>Eukaryota</taxon>
        <taxon>Viridiplantae</taxon>
        <taxon>Streptophyta</taxon>
        <taxon>Embryophyta</taxon>
        <taxon>Tracheophyta</taxon>
        <taxon>Spermatophyta</taxon>
        <taxon>Magnoliopsida</taxon>
        <taxon>eudicotyledons</taxon>
        <taxon>Gunneridae</taxon>
        <taxon>Pentapetalae</taxon>
        <taxon>rosids</taxon>
        <taxon>malvids</taxon>
        <taxon>Sapindales</taxon>
        <taxon>Sapindaceae</taxon>
        <taxon>Hippocastanoideae</taxon>
        <taxon>Acereae</taxon>
        <taxon>Acer</taxon>
    </lineage>
</organism>
<gene>
    <name evidence="3" type="ORF">EZV62_021002</name>
</gene>